<evidence type="ECO:0000313" key="2">
    <source>
        <dbReference type="Proteomes" id="UP000437748"/>
    </source>
</evidence>
<dbReference type="OrthoDB" id="5294669at2"/>
<dbReference type="Gene3D" id="3.40.220.10">
    <property type="entry name" value="Leucine Aminopeptidase, subunit E, domain 1"/>
    <property type="match status" value="1"/>
</dbReference>
<comment type="caution">
    <text evidence="1">The sequence shown here is derived from an EMBL/GenBank/DDBJ whole genome shotgun (WGS) entry which is preliminary data.</text>
</comment>
<keyword evidence="2" id="KW-1185">Reference proteome</keyword>
<dbReference type="SUPFAM" id="SSF52949">
    <property type="entry name" value="Macro domain-like"/>
    <property type="match status" value="1"/>
</dbReference>
<name>A0A6N6VYA5_9BACT</name>
<accession>A0A6N6VYA5</accession>
<reference evidence="1 2" key="1">
    <citation type="submission" date="2019-10" db="EMBL/GenBank/DDBJ databases">
        <title>New species of Slilvanegrellaceae.</title>
        <authorList>
            <person name="Pitt A."/>
            <person name="Hahn M.W."/>
        </authorList>
    </citation>
    <scope>NUCLEOTIDE SEQUENCE [LARGE SCALE GENOMIC DNA]</scope>
    <source>
        <strain evidence="1 2">SP-Ram-0.45-NSY-1</strain>
    </source>
</reference>
<evidence type="ECO:0008006" key="3">
    <source>
        <dbReference type="Google" id="ProtNLM"/>
    </source>
</evidence>
<dbReference type="AlphaFoldDB" id="A0A6N6VYA5"/>
<gene>
    <name evidence="1" type="ORF">GCL60_09580</name>
</gene>
<dbReference type="Proteomes" id="UP000437748">
    <property type="component" value="Unassembled WGS sequence"/>
</dbReference>
<organism evidence="1 2">
    <name type="scientific">Silvanigrella paludirubra</name>
    <dbReference type="NCBI Taxonomy" id="2499159"/>
    <lineage>
        <taxon>Bacteria</taxon>
        <taxon>Pseudomonadati</taxon>
        <taxon>Bdellovibrionota</taxon>
        <taxon>Oligoflexia</taxon>
        <taxon>Silvanigrellales</taxon>
        <taxon>Silvanigrellaceae</taxon>
        <taxon>Silvanigrella</taxon>
    </lineage>
</organism>
<protein>
    <recommendedName>
        <fullName evidence="3">Macro domain-containing protein</fullName>
    </recommendedName>
</protein>
<proteinExistence type="predicted"/>
<sequence>MIFQFVDNIFDLYPEALAHPINSIGLSHDLLTKKIKKIWPDYYREYARSCLRKHFEPYQSYYYPINTLFGTNHIIAMTIRNNWQERLKQDTMRKTILSLIDHCNSKQIMTLAIPIIENVPQKWIEQEIELATKNFSNINLKIVYIFENN</sequence>
<evidence type="ECO:0000313" key="1">
    <source>
        <dbReference type="EMBL" id="KAB8039095.1"/>
    </source>
</evidence>
<dbReference type="InterPro" id="IPR043472">
    <property type="entry name" value="Macro_dom-like"/>
</dbReference>
<dbReference type="EMBL" id="WFLM01000003">
    <property type="protein sequence ID" value="KAB8039095.1"/>
    <property type="molecule type" value="Genomic_DNA"/>
</dbReference>
<dbReference type="RefSeq" id="WP_153420494.1">
    <property type="nucleotide sequence ID" value="NZ_WFLM01000003.1"/>
</dbReference>